<accession>A0A0F6WVX2</accession>
<sequence>MNGNKRAVFSKNITILIMLSETTLLQFADLSSLILIKLFTSLLYLVVNYITHKVTLPVTPANVLQLFISSLDFIILQILIAGYIFESCAMVYSFSILGILFFVFICFASWLTLVQNAEEVQAVLIINLFS</sequence>
<keyword evidence="2" id="KW-0496">Mitochondrion</keyword>
<feature type="transmembrane region" description="Helical" evidence="1">
    <location>
        <begin position="91"/>
        <end position="113"/>
    </location>
</feature>
<keyword evidence="1" id="KW-1133">Transmembrane helix</keyword>
<feature type="transmembrane region" description="Helical" evidence="1">
    <location>
        <begin position="34"/>
        <end position="51"/>
    </location>
</feature>
<organism evidence="2">
    <name type="scientific">Ulva sp. UNA00071828</name>
    <dbReference type="NCBI Taxonomy" id="1641711"/>
    <lineage>
        <taxon>Eukaryota</taxon>
        <taxon>Viridiplantae</taxon>
        <taxon>Chlorophyta</taxon>
        <taxon>core chlorophytes</taxon>
        <taxon>Ulvophyceae</taxon>
        <taxon>OUU clade</taxon>
        <taxon>Ulvales</taxon>
        <taxon>Ulvaceae</taxon>
        <taxon>Ulva</taxon>
    </lineage>
</organism>
<reference evidence="2" key="1">
    <citation type="journal article" date="2015" name="PLoS ONE">
        <title>The Complete Chloroplast and Mitochondrial Genomes of the Green Macroalga Ulva sp. UNA00071828 (Ulvophyceae, Chlorophyta).</title>
        <authorList>
            <person name="Melton J.T.III."/>
            <person name="Leliaert F."/>
            <person name="Tronholm A."/>
            <person name="Lopez-Bautista J.M."/>
        </authorList>
    </citation>
    <scope>NUCLEOTIDE SEQUENCE</scope>
</reference>
<proteinExistence type="predicted"/>
<keyword evidence="1" id="KW-0472">Membrane</keyword>
<dbReference type="EMBL" id="KP720617">
    <property type="protein sequence ID" value="AKF33563.1"/>
    <property type="molecule type" value="Genomic_DNA"/>
</dbReference>
<gene>
    <name evidence="2" type="primary">orf13</name>
</gene>
<geneLocation type="mitochondrion" evidence="2"/>
<evidence type="ECO:0000256" key="1">
    <source>
        <dbReference type="SAM" id="Phobius"/>
    </source>
</evidence>
<protein>
    <submittedName>
        <fullName evidence="2">Uncharacterized protein</fullName>
    </submittedName>
</protein>
<name>A0A0F6WVX2_9CHLO</name>
<evidence type="ECO:0000313" key="2">
    <source>
        <dbReference type="EMBL" id="AKF33563.1"/>
    </source>
</evidence>
<dbReference type="AlphaFoldDB" id="A0A0F6WVX2"/>
<keyword evidence="1" id="KW-0812">Transmembrane</keyword>
<feature type="transmembrane region" description="Helical" evidence="1">
    <location>
        <begin position="63"/>
        <end position="85"/>
    </location>
</feature>